<comment type="caution">
    <text evidence="2">The sequence shown here is derived from an EMBL/GenBank/DDBJ whole genome shotgun (WGS) entry which is preliminary data.</text>
</comment>
<organism evidence="2 3">
    <name type="scientific">Lactiplantibacillus pentosus</name>
    <name type="common">Lactobacillus pentosus</name>
    <dbReference type="NCBI Taxonomy" id="1589"/>
    <lineage>
        <taxon>Bacteria</taxon>
        <taxon>Bacillati</taxon>
        <taxon>Bacillota</taxon>
        <taxon>Bacilli</taxon>
        <taxon>Lactobacillales</taxon>
        <taxon>Lactobacillaceae</taxon>
        <taxon>Lactiplantibacillus</taxon>
    </lineage>
</organism>
<evidence type="ECO:0000256" key="1">
    <source>
        <dbReference type="SAM" id="Phobius"/>
    </source>
</evidence>
<evidence type="ECO:0000313" key="2">
    <source>
        <dbReference type="EMBL" id="RMW57062.1"/>
    </source>
</evidence>
<dbReference type="AlphaFoldDB" id="A0AB37RNC8"/>
<sequence>MISYIRIFLILAGIVLCVQNHYVIALMVVLAYGVIYFSYLHKNHDLLLKIHRKESISKITGYRYSFRNPLEIWVK</sequence>
<gene>
    <name evidence="2" type="ORF">D6U17_01780</name>
</gene>
<reference evidence="2 3" key="1">
    <citation type="submission" date="2018-10" db="EMBL/GenBank/DDBJ databases">
        <title>Genome sequences of five Lactobacillus pentosus strains isolated from brines of traditionally fermented spanish-style green table olives and differences between them.</title>
        <authorList>
            <person name="Jimenez Diaz R."/>
        </authorList>
    </citation>
    <scope>NUCLEOTIDE SEQUENCE [LARGE SCALE GENOMIC DNA]</scope>
    <source>
        <strain evidence="2 3">IG8</strain>
    </source>
</reference>
<keyword evidence="1" id="KW-0812">Transmembrane</keyword>
<dbReference type="EMBL" id="RDCL01000021">
    <property type="protein sequence ID" value="RMW57062.1"/>
    <property type="molecule type" value="Genomic_DNA"/>
</dbReference>
<keyword evidence="1" id="KW-0472">Membrane</keyword>
<dbReference type="Proteomes" id="UP000281061">
    <property type="component" value="Unassembled WGS sequence"/>
</dbReference>
<accession>A0AB37RNC8</accession>
<protein>
    <submittedName>
        <fullName evidence="2">Uncharacterized protein</fullName>
    </submittedName>
</protein>
<name>A0AB37RNC8_LACPE</name>
<keyword evidence="1" id="KW-1133">Transmembrane helix</keyword>
<feature type="transmembrane region" description="Helical" evidence="1">
    <location>
        <begin position="7"/>
        <end position="39"/>
    </location>
</feature>
<evidence type="ECO:0000313" key="3">
    <source>
        <dbReference type="Proteomes" id="UP000281061"/>
    </source>
</evidence>
<proteinExistence type="predicted"/>